<feature type="domain" description="VOC" evidence="1">
    <location>
        <begin position="4"/>
        <end position="126"/>
    </location>
</feature>
<dbReference type="InterPro" id="IPR029068">
    <property type="entry name" value="Glyas_Bleomycin-R_OHBP_Dase"/>
</dbReference>
<dbReference type="InterPro" id="IPR037523">
    <property type="entry name" value="VOC_core"/>
</dbReference>
<keyword evidence="3" id="KW-1185">Reference proteome</keyword>
<dbReference type="RefSeq" id="WP_379871360.1">
    <property type="nucleotide sequence ID" value="NZ_JBHTBH010000005.1"/>
</dbReference>
<name>A0ABW2KHN3_9ACTN</name>
<proteinExistence type="predicted"/>
<dbReference type="SUPFAM" id="SSF54593">
    <property type="entry name" value="Glyoxalase/Bleomycin resistance protein/Dihydroxybiphenyl dioxygenase"/>
    <property type="match status" value="1"/>
</dbReference>
<protein>
    <submittedName>
        <fullName evidence="2">VOC family protein</fullName>
    </submittedName>
</protein>
<evidence type="ECO:0000313" key="2">
    <source>
        <dbReference type="EMBL" id="MFC7328714.1"/>
    </source>
</evidence>
<dbReference type="PROSITE" id="PS51819">
    <property type="entry name" value="VOC"/>
    <property type="match status" value="1"/>
</dbReference>
<accession>A0ABW2KHN3</accession>
<dbReference type="InterPro" id="IPR004360">
    <property type="entry name" value="Glyas_Fos-R_dOase_dom"/>
</dbReference>
<dbReference type="Gene3D" id="3.10.180.10">
    <property type="entry name" value="2,3-Dihydroxybiphenyl 1,2-Dioxygenase, domain 1"/>
    <property type="match status" value="1"/>
</dbReference>
<dbReference type="Pfam" id="PF00903">
    <property type="entry name" value="Glyoxalase"/>
    <property type="match status" value="1"/>
</dbReference>
<dbReference type="EMBL" id="JBHTBH010000005">
    <property type="protein sequence ID" value="MFC7328714.1"/>
    <property type="molecule type" value="Genomic_DNA"/>
</dbReference>
<dbReference type="CDD" id="cd08351">
    <property type="entry name" value="ChaP_like"/>
    <property type="match status" value="1"/>
</dbReference>
<evidence type="ECO:0000313" key="3">
    <source>
        <dbReference type="Proteomes" id="UP001596540"/>
    </source>
</evidence>
<comment type="caution">
    <text evidence="2">The sequence shown here is derived from an EMBL/GenBank/DDBJ whole genome shotgun (WGS) entry which is preliminary data.</text>
</comment>
<reference evidence="3" key="1">
    <citation type="journal article" date="2019" name="Int. J. Syst. Evol. Microbiol.">
        <title>The Global Catalogue of Microorganisms (GCM) 10K type strain sequencing project: providing services to taxonomists for standard genome sequencing and annotation.</title>
        <authorList>
            <consortium name="The Broad Institute Genomics Platform"/>
            <consortium name="The Broad Institute Genome Sequencing Center for Infectious Disease"/>
            <person name="Wu L."/>
            <person name="Ma J."/>
        </authorList>
    </citation>
    <scope>NUCLEOTIDE SEQUENCE [LARGE SCALE GENOMIC DNA]</scope>
    <source>
        <strain evidence="3">CGMCC 4.7382</strain>
    </source>
</reference>
<sequence length="127" mass="13816">MAVSLNHTIVPSRDKQRSADFLAGLLGLPVGEPTGPFVPLQVGNAVTLDFADSGESGVMALTPHHYAFQVSEQEFDQIFERIVAAGLRYYARPHEPKGYGEINTERGGRTVYFDDPNGHVMEVLTAG</sequence>
<evidence type="ECO:0000259" key="1">
    <source>
        <dbReference type="PROSITE" id="PS51819"/>
    </source>
</evidence>
<gene>
    <name evidence="2" type="ORF">ACFQRF_13260</name>
</gene>
<dbReference type="Proteomes" id="UP001596540">
    <property type="component" value="Unassembled WGS sequence"/>
</dbReference>
<organism evidence="2 3">
    <name type="scientific">Marinactinospora rubrisoli</name>
    <dbReference type="NCBI Taxonomy" id="2715399"/>
    <lineage>
        <taxon>Bacteria</taxon>
        <taxon>Bacillati</taxon>
        <taxon>Actinomycetota</taxon>
        <taxon>Actinomycetes</taxon>
        <taxon>Streptosporangiales</taxon>
        <taxon>Nocardiopsidaceae</taxon>
        <taxon>Marinactinospora</taxon>
    </lineage>
</organism>